<proteinExistence type="predicted"/>
<dbReference type="RefSeq" id="WP_110336243.1">
    <property type="nucleotide sequence ID" value="NZ_MASU01000005.1"/>
</dbReference>
<dbReference type="Proteomes" id="UP000247892">
    <property type="component" value="Unassembled WGS sequence"/>
</dbReference>
<evidence type="ECO:0000313" key="2">
    <source>
        <dbReference type="EMBL" id="PXY36241.1"/>
    </source>
</evidence>
<dbReference type="OrthoDB" id="9764783at2"/>
<keyword evidence="3" id="KW-1185">Reference proteome</keyword>
<dbReference type="InterPro" id="IPR002035">
    <property type="entry name" value="VWF_A"/>
</dbReference>
<evidence type="ECO:0000259" key="1">
    <source>
        <dbReference type="SMART" id="SM00327"/>
    </source>
</evidence>
<protein>
    <submittedName>
        <fullName evidence="2">Cobalt chelatase</fullName>
    </submittedName>
</protein>
<reference evidence="2 3" key="1">
    <citation type="submission" date="2016-07" db="EMBL/GenBank/DDBJ databases">
        <title>Draft genome sequence of Prauserella sp. YIM 121212, isolated from alkaline soil.</title>
        <authorList>
            <person name="Ruckert C."/>
            <person name="Albersmeier A."/>
            <person name="Jiang C.-L."/>
            <person name="Jiang Y."/>
            <person name="Kalinowski J."/>
            <person name="Schneider O."/>
            <person name="Winkler A."/>
            <person name="Zotchev S.B."/>
        </authorList>
    </citation>
    <scope>NUCLEOTIDE SEQUENCE [LARGE SCALE GENOMIC DNA]</scope>
    <source>
        <strain evidence="2 3">YIM 121212</strain>
    </source>
</reference>
<dbReference type="InterPro" id="IPR036465">
    <property type="entry name" value="vWFA_dom_sf"/>
</dbReference>
<dbReference type="AlphaFoldDB" id="A0A318LPC1"/>
<dbReference type="Pfam" id="PF06213">
    <property type="entry name" value="CobT"/>
    <property type="match status" value="1"/>
</dbReference>
<name>A0A318LPC1_9PSEU</name>
<dbReference type="EMBL" id="MASU01000005">
    <property type="protein sequence ID" value="PXY36241.1"/>
    <property type="molecule type" value="Genomic_DNA"/>
</dbReference>
<dbReference type="SMART" id="SM00327">
    <property type="entry name" value="VWA"/>
    <property type="match status" value="1"/>
</dbReference>
<sequence length="558" mass="61687">MRAERERRRAEELCAAAARALTGEPGLHFRGGRLHDGRRPVPLYAPHLRQAGEPWRGAADGMALHLLRTDRELHRRLRPESGVERLLFELLEQFRAEAHVPATWPGARRNLRERFERWSLAYHHDGHTESARGLLLYTVTQVCRARITGEPVLAETEDLIEPTRAAIAPALGADLAGLRRTRHDQAAFARHARSLAAEVAAMLTSDDTEDPAEERADERDSPLALLLDFDDEPGDGAAVALRDRAVGDENAGYRVFTTAYDREARIATLVRPAALAGYRERLDRAVERQGVNVARLARELEAVLAKQARDGWDGAQEEGLIDGRALARLISSPEERRLFRAERTRPVADVHVTFLIDCSGSMKQHAERVAVLVDLFARALDLLGARSEILGFTTSAWHGGRARKDWLRAGGPPRPGRLNERAHLVFKDAETPWRRARPDIAGLLKADLFREGADGEAVAWAAARARDAGRRALLFVLSDGSPMDGATALANGEHYLDDHLREVVSALEQEGAVEVYGLGVGLDLSPYYRRCLALDTGDGTGYSVFREILGLIAGSRRQ</sequence>
<dbReference type="InterPro" id="IPR051928">
    <property type="entry name" value="NorD/CobT"/>
</dbReference>
<dbReference type="PANTHER" id="PTHR41248">
    <property type="entry name" value="NORD PROTEIN"/>
    <property type="match status" value="1"/>
</dbReference>
<dbReference type="Pfam" id="PF11775">
    <property type="entry name" value="CobT_C"/>
    <property type="match status" value="1"/>
</dbReference>
<dbReference type="PANTHER" id="PTHR41248:SF1">
    <property type="entry name" value="NORD PROTEIN"/>
    <property type="match status" value="1"/>
</dbReference>
<dbReference type="InterPro" id="IPR025861">
    <property type="entry name" value="CobT_VWA_dom"/>
</dbReference>
<dbReference type="GO" id="GO:0009236">
    <property type="term" value="P:cobalamin biosynthetic process"/>
    <property type="evidence" value="ECO:0007669"/>
    <property type="project" value="InterPro"/>
</dbReference>
<dbReference type="Gene3D" id="3.40.50.410">
    <property type="entry name" value="von Willebrand factor, type A domain"/>
    <property type="match status" value="1"/>
</dbReference>
<dbReference type="SUPFAM" id="SSF53300">
    <property type="entry name" value="vWA-like"/>
    <property type="match status" value="1"/>
</dbReference>
<feature type="domain" description="VWFA" evidence="1">
    <location>
        <begin position="349"/>
        <end position="557"/>
    </location>
</feature>
<accession>A0A318LPC1</accession>
<gene>
    <name evidence="2" type="ORF">BA062_12475</name>
</gene>
<organism evidence="2 3">
    <name type="scientific">Prauserella flavalba</name>
    <dbReference type="NCBI Taxonomy" id="1477506"/>
    <lineage>
        <taxon>Bacteria</taxon>
        <taxon>Bacillati</taxon>
        <taxon>Actinomycetota</taxon>
        <taxon>Actinomycetes</taxon>
        <taxon>Pseudonocardiales</taxon>
        <taxon>Pseudonocardiaceae</taxon>
        <taxon>Prauserella</taxon>
    </lineage>
</organism>
<dbReference type="InterPro" id="IPR006538">
    <property type="entry name" value="CobT"/>
</dbReference>
<comment type="caution">
    <text evidence="2">The sequence shown here is derived from an EMBL/GenBank/DDBJ whole genome shotgun (WGS) entry which is preliminary data.</text>
</comment>
<evidence type="ECO:0000313" key="3">
    <source>
        <dbReference type="Proteomes" id="UP000247892"/>
    </source>
</evidence>
<dbReference type="PIRSF" id="PIRSF031715">
    <property type="entry name" value="Cob_chel_CobT"/>
    <property type="match status" value="1"/>
</dbReference>